<protein>
    <submittedName>
        <fullName evidence="7">Carbohydrate ABC transporter substrate-binding protein (CUT1 family)</fullName>
    </submittedName>
</protein>
<feature type="chain" id="PRO_5039651505" evidence="6">
    <location>
        <begin position="22"/>
        <end position="585"/>
    </location>
</feature>
<evidence type="ECO:0000256" key="3">
    <source>
        <dbReference type="ARBA" id="ARBA00023136"/>
    </source>
</evidence>
<keyword evidence="3" id="KW-0472">Membrane</keyword>
<dbReference type="AlphaFoldDB" id="A0A2S6HSW6"/>
<evidence type="ECO:0000313" key="7">
    <source>
        <dbReference type="EMBL" id="PPK80847.1"/>
    </source>
</evidence>
<keyword evidence="5" id="KW-0449">Lipoprotein</keyword>
<accession>A0A2S6HSW6</accession>
<proteinExistence type="predicted"/>
<feature type="signal peptide" evidence="6">
    <location>
        <begin position="1"/>
        <end position="21"/>
    </location>
</feature>
<organism evidence="7 8">
    <name type="scientific">Lacrimispora xylanisolvens</name>
    <dbReference type="NCBI Taxonomy" id="384636"/>
    <lineage>
        <taxon>Bacteria</taxon>
        <taxon>Bacillati</taxon>
        <taxon>Bacillota</taxon>
        <taxon>Clostridia</taxon>
        <taxon>Lachnospirales</taxon>
        <taxon>Lachnospiraceae</taxon>
        <taxon>Lacrimispora</taxon>
    </lineage>
</organism>
<dbReference type="PANTHER" id="PTHR43649">
    <property type="entry name" value="ARABINOSE-BINDING PROTEIN-RELATED"/>
    <property type="match status" value="1"/>
</dbReference>
<keyword evidence="4" id="KW-0564">Palmitate</keyword>
<dbReference type="Gene3D" id="3.40.190.10">
    <property type="entry name" value="Periplasmic binding protein-like II"/>
    <property type="match status" value="2"/>
</dbReference>
<reference evidence="7 8" key="1">
    <citation type="submission" date="2018-02" db="EMBL/GenBank/DDBJ databases">
        <title>Genomic Encyclopedia of Archaeal and Bacterial Type Strains, Phase II (KMG-II): from individual species to whole genera.</title>
        <authorList>
            <person name="Goeker M."/>
        </authorList>
    </citation>
    <scope>NUCLEOTIDE SEQUENCE [LARGE SCALE GENOMIC DNA]</scope>
    <source>
        <strain evidence="7 8">DSM 3808</strain>
    </source>
</reference>
<keyword evidence="8" id="KW-1185">Reference proteome</keyword>
<dbReference type="Proteomes" id="UP000237749">
    <property type="component" value="Unassembled WGS sequence"/>
</dbReference>
<keyword evidence="2 6" id="KW-0732">Signal</keyword>
<dbReference type="RefSeq" id="WP_104436843.1">
    <property type="nucleotide sequence ID" value="NZ_PTJA01000005.1"/>
</dbReference>
<gene>
    <name evidence="7" type="ORF">BXY41_10563</name>
</gene>
<comment type="caution">
    <text evidence="7">The sequence shown here is derived from an EMBL/GenBank/DDBJ whole genome shotgun (WGS) entry which is preliminary data.</text>
</comment>
<name>A0A2S6HSW6_9FIRM</name>
<dbReference type="PROSITE" id="PS51257">
    <property type="entry name" value="PROKAR_LIPOPROTEIN"/>
    <property type="match status" value="1"/>
</dbReference>
<dbReference type="Pfam" id="PF01547">
    <property type="entry name" value="SBP_bac_1"/>
    <property type="match status" value="1"/>
</dbReference>
<dbReference type="InterPro" id="IPR050490">
    <property type="entry name" value="Bact_solute-bd_prot1"/>
</dbReference>
<evidence type="ECO:0000256" key="6">
    <source>
        <dbReference type="SAM" id="SignalP"/>
    </source>
</evidence>
<keyword evidence="1" id="KW-1003">Cell membrane</keyword>
<evidence type="ECO:0000256" key="5">
    <source>
        <dbReference type="ARBA" id="ARBA00023288"/>
    </source>
</evidence>
<dbReference type="EMBL" id="PTJA01000005">
    <property type="protein sequence ID" value="PPK80847.1"/>
    <property type="molecule type" value="Genomic_DNA"/>
</dbReference>
<sequence length="585" mass="64987">MRKKQISVILCAVLAVIAVLAGCKKEASVENTTGNSSYDKLITVDVFDTLANYQGIQSGWFAKVVKDKFNMELNIIAPNVAGGGDTLFQTRSAAGNLGDLIITKTESGRFENMVKAGLLMDMAPLLKDKNIYKNYEDAILNMNKGLVKEGIYAIPSEISSQSPKVSAEGIEPLVAPYLRWDGYKAIGYPEMKTLEDMIPVMKQLQEQIPKSDSGKKTYALSLFKDWDDSMMVIAKNYASLYGYQEIGFVMEKYDGSDFQNIVDSDSYYVKALHFLFNANQEGLIDPESTTQNYDILSDKYRDGQVLTSLWSWQGQSYYNTRERKEEGKGIMPAFIEDMAPYTDGCYSMGNGKAVIAIGSQTKDPERLADFIDWMYSPEGMELLGQANGAAGPKGLTWEMKDEKAVYTDYGWKALPNNDVPVPEEWGGGSWKDGVSALNYKPLALVDTDPLTNEPYLTTMWSSVLEMNDTPLDTDWQTYAQGAKTTIELLEKKGALAVAPGTSYIQPKESSDITTLRGQCKAVIVDDSWKMVFAADEAEFDSALQHMQDTVGGLGYDRVLEVDLKNAKDRAAARKTAMDEYNRRSN</sequence>
<evidence type="ECO:0000313" key="8">
    <source>
        <dbReference type="Proteomes" id="UP000237749"/>
    </source>
</evidence>
<evidence type="ECO:0000256" key="2">
    <source>
        <dbReference type="ARBA" id="ARBA00022729"/>
    </source>
</evidence>
<evidence type="ECO:0000256" key="4">
    <source>
        <dbReference type="ARBA" id="ARBA00023139"/>
    </source>
</evidence>
<evidence type="ECO:0000256" key="1">
    <source>
        <dbReference type="ARBA" id="ARBA00022475"/>
    </source>
</evidence>
<dbReference type="InterPro" id="IPR006059">
    <property type="entry name" value="SBP"/>
</dbReference>
<dbReference type="SUPFAM" id="SSF53850">
    <property type="entry name" value="Periplasmic binding protein-like II"/>
    <property type="match status" value="1"/>
</dbReference>
<dbReference type="PANTHER" id="PTHR43649:SF33">
    <property type="entry name" value="POLYGALACTURONAN_RHAMNOGALACTURONAN-BINDING PROTEIN YTCQ"/>
    <property type="match status" value="1"/>
</dbReference>
<dbReference type="OrthoDB" id="9768177at2"/>